<feature type="transmembrane region" description="Helical" evidence="1">
    <location>
        <begin position="224"/>
        <end position="245"/>
    </location>
</feature>
<keyword evidence="1" id="KW-0472">Membrane</keyword>
<proteinExistence type="predicted"/>
<evidence type="ECO:0000256" key="1">
    <source>
        <dbReference type="SAM" id="Phobius"/>
    </source>
</evidence>
<reference evidence="3" key="1">
    <citation type="submission" date="2018-06" db="EMBL/GenBank/DDBJ databases">
        <authorList>
            <person name="Zhirakovskaya E."/>
        </authorList>
    </citation>
    <scope>NUCLEOTIDE SEQUENCE</scope>
</reference>
<feature type="transmembrane region" description="Helical" evidence="1">
    <location>
        <begin position="103"/>
        <end position="122"/>
    </location>
</feature>
<dbReference type="EMBL" id="UOGD01000382">
    <property type="protein sequence ID" value="VAX27428.1"/>
    <property type="molecule type" value="Genomic_DNA"/>
</dbReference>
<feature type="transmembrane region" description="Helical" evidence="1">
    <location>
        <begin position="6"/>
        <end position="23"/>
    </location>
</feature>
<dbReference type="GO" id="GO:0004175">
    <property type="term" value="F:endopeptidase activity"/>
    <property type="evidence" value="ECO:0007669"/>
    <property type="project" value="UniProtKB-ARBA"/>
</dbReference>
<gene>
    <name evidence="3" type="ORF">MNBD_IGNAVI01-1481</name>
</gene>
<feature type="transmembrane region" description="Helical" evidence="1">
    <location>
        <begin position="30"/>
        <end position="51"/>
    </location>
</feature>
<dbReference type="InterPro" id="IPR003675">
    <property type="entry name" value="Rce1/LyrA-like_dom"/>
</dbReference>
<feature type="transmembrane region" description="Helical" evidence="1">
    <location>
        <begin position="63"/>
        <end position="82"/>
    </location>
</feature>
<feature type="domain" description="CAAX prenyl protease 2/Lysostaphin resistance protein A-like" evidence="2">
    <location>
        <begin position="132"/>
        <end position="237"/>
    </location>
</feature>
<evidence type="ECO:0000259" key="2">
    <source>
        <dbReference type="Pfam" id="PF02517"/>
    </source>
</evidence>
<sequence>MSQDIILIILRLLIISPILFFTIKNRNRDSFNTIIVFILFFFINELLLYSYTIETFHFFDQNWNWSGKTLAILGSILFLIFYKKYPSVEYGITFHQQPGSIRFSLIILSVFIFTAILIGFFASDVTSFNLETLIFQLTVPGFDEELAFRGIMIGLLSQVLVSDWKIKKLNLGNPSILITSILFGLVHGLQLDKDFNLSFNLAYFLWTFSIGFALGWVFVKSKSLLFPIILHNTLNFVMNLIPMLFL</sequence>
<keyword evidence="1" id="KW-1133">Transmembrane helix</keyword>
<dbReference type="GO" id="GO:0080120">
    <property type="term" value="P:CAAX-box protein maturation"/>
    <property type="evidence" value="ECO:0007669"/>
    <property type="project" value="UniProtKB-ARBA"/>
</dbReference>
<feature type="transmembrane region" description="Helical" evidence="1">
    <location>
        <begin position="171"/>
        <end position="189"/>
    </location>
</feature>
<organism evidence="3">
    <name type="scientific">hydrothermal vent metagenome</name>
    <dbReference type="NCBI Taxonomy" id="652676"/>
    <lineage>
        <taxon>unclassified sequences</taxon>
        <taxon>metagenomes</taxon>
        <taxon>ecological metagenomes</taxon>
    </lineage>
</organism>
<name>A0A3B1CTW3_9ZZZZ</name>
<accession>A0A3B1CTW3</accession>
<keyword evidence="1" id="KW-0812">Transmembrane</keyword>
<evidence type="ECO:0000313" key="3">
    <source>
        <dbReference type="EMBL" id="VAX27428.1"/>
    </source>
</evidence>
<dbReference type="Pfam" id="PF02517">
    <property type="entry name" value="Rce1-like"/>
    <property type="match status" value="1"/>
</dbReference>
<protein>
    <recommendedName>
        <fullName evidence="2">CAAX prenyl protease 2/Lysostaphin resistance protein A-like domain-containing protein</fullName>
    </recommendedName>
</protein>
<feature type="transmembrane region" description="Helical" evidence="1">
    <location>
        <begin position="201"/>
        <end position="219"/>
    </location>
</feature>
<feature type="transmembrane region" description="Helical" evidence="1">
    <location>
        <begin position="146"/>
        <end position="164"/>
    </location>
</feature>
<dbReference type="AlphaFoldDB" id="A0A3B1CTW3"/>